<accession>A0A8F8KTE7</accession>
<organism evidence="1">
    <name type="scientific">Clandestinovirus</name>
    <dbReference type="NCBI Taxonomy" id="2831644"/>
    <lineage>
        <taxon>Viruses</taxon>
    </lineage>
</organism>
<proteinExistence type="predicted"/>
<name>A0A8F8KTE7_9VIRU</name>
<reference evidence="1" key="1">
    <citation type="submission" date="2021-06" db="EMBL/GenBank/DDBJ databases">
        <authorList>
            <person name="Rolland C."/>
        </authorList>
    </citation>
    <scope>NUCLEOTIDE SEQUENCE</scope>
    <source>
        <strain evidence="1">347.936635</strain>
    </source>
</reference>
<evidence type="ECO:0000313" key="1">
    <source>
        <dbReference type="EMBL" id="QYA18720.1"/>
    </source>
</evidence>
<gene>
    <name evidence="1" type="ORF">KOM_12_452</name>
</gene>
<sequence length="157" mass="17868">MQNEESRFIIANHWQMVNNVITSALSVPNHGFLIAKSSLPHRMVDAPAYLQLQSTMVDVEIRNLFNGENNLVHFALPPHTHEFISLDGPYGCTSIESKTADFNQACIIMRRMITAASFDDALWVVQYNPATEEWSTIRKYMLQPIKDAITVSQWPFA</sequence>
<dbReference type="EMBL" id="MZ420154">
    <property type="protein sequence ID" value="QYA18720.1"/>
    <property type="molecule type" value="Genomic_DNA"/>
</dbReference>
<protein>
    <submittedName>
        <fullName evidence="1">Uncharacterized protein</fullName>
    </submittedName>
</protein>